<feature type="transmembrane region" description="Helical" evidence="9">
    <location>
        <begin position="377"/>
        <end position="403"/>
    </location>
</feature>
<feature type="compositionally biased region" description="Basic and acidic residues" evidence="8">
    <location>
        <begin position="509"/>
        <end position="528"/>
    </location>
</feature>
<dbReference type="InterPro" id="IPR003663">
    <property type="entry name" value="Sugar/inositol_transpt"/>
</dbReference>
<name>A0AAD4GU28_ASPNN</name>
<feature type="transmembrane region" description="Helical" evidence="9">
    <location>
        <begin position="276"/>
        <end position="298"/>
    </location>
</feature>
<keyword evidence="3 7" id="KW-0813">Transport</keyword>
<dbReference type="PROSITE" id="PS00216">
    <property type="entry name" value="SUGAR_TRANSPORT_1"/>
    <property type="match status" value="2"/>
</dbReference>
<evidence type="ECO:0000256" key="9">
    <source>
        <dbReference type="SAM" id="Phobius"/>
    </source>
</evidence>
<dbReference type="GO" id="GO:0005351">
    <property type="term" value="F:carbohydrate:proton symporter activity"/>
    <property type="evidence" value="ECO:0007669"/>
    <property type="project" value="TreeGrafter"/>
</dbReference>
<comment type="similarity">
    <text evidence="2 7">Belongs to the major facilitator superfamily. Sugar transporter (TC 2.A.1.1) family.</text>
</comment>
<dbReference type="SUPFAM" id="SSF103473">
    <property type="entry name" value="MFS general substrate transporter"/>
    <property type="match status" value="1"/>
</dbReference>
<protein>
    <recommendedName>
        <fullName evidence="10">Major facilitator superfamily (MFS) profile domain-containing protein</fullName>
    </recommendedName>
</protein>
<dbReference type="Proteomes" id="UP001194746">
    <property type="component" value="Unassembled WGS sequence"/>
</dbReference>
<dbReference type="AlphaFoldDB" id="A0AAD4GU28"/>
<sequence>MHADSTPTHQWNWKNFWICCLLSCGQIAFGYPSSIISTTLAQPSFLEYMKLVDAEGEPTPRSDGLIGATSGVFQAGAFIGILVGSWVMDKYGRRMGVAYCAVLSIVGGACMAASQNIGMFIAFRFFAGGGSWAFLALTSVYTSELAPPQLRGLFVGMNGVGICVGYAIAAYMGLAFYFTENASAQWRGPLGISLIFPTLMLLLLFILPESPRWLLMNGRDEEARQIVMDLHRVGDSPEQVYAEEEYYQMKMQCEQDRALQPSWMEMFTRASYRKRVILACAFAFIGQSTAILVINNYGPTLYAALGFGTLDQLKLQCGWLTVGIPFNALGAALMDRVGRRPLMIFGVAACCVCLTIEAAIVSTYASPIPATPNRSALAMGVAAFYIFLAVYSVGIDVCGAVFYSELFPNHIRSKGCSLAVATLAITDLVYLQATTTAFTNIGWKFFLVFIIISGLGAIYLFFCLPETKGVPLEEMAAKFGDDADVAVFMADVHGRVVHAEEGSSGTPPDEEKPRVSREEYKTTGDARV</sequence>
<dbReference type="InterPro" id="IPR005829">
    <property type="entry name" value="Sugar_transporter_CS"/>
</dbReference>
<evidence type="ECO:0000259" key="10">
    <source>
        <dbReference type="PROSITE" id="PS50850"/>
    </source>
</evidence>
<keyword evidence="6 9" id="KW-0472">Membrane</keyword>
<comment type="subcellular location">
    <subcellularLocation>
        <location evidence="1">Membrane</location>
        <topology evidence="1">Multi-pass membrane protein</topology>
    </subcellularLocation>
</comment>
<dbReference type="GO" id="GO:0016020">
    <property type="term" value="C:membrane"/>
    <property type="evidence" value="ECO:0007669"/>
    <property type="project" value="UniProtKB-SubCell"/>
</dbReference>
<reference evidence="11" key="2">
    <citation type="submission" date="2020-02" db="EMBL/GenBank/DDBJ databases">
        <authorList>
            <person name="Gilchrist C.L.M."/>
            <person name="Chooi Y.-H."/>
        </authorList>
    </citation>
    <scope>NUCLEOTIDE SEQUENCE</scope>
    <source>
        <strain evidence="11">MST-FP2251</strain>
    </source>
</reference>
<keyword evidence="5 9" id="KW-1133">Transmembrane helix</keyword>
<feature type="transmembrane region" description="Helical" evidence="9">
    <location>
        <begin position="190"/>
        <end position="207"/>
    </location>
</feature>
<feature type="transmembrane region" description="Helical" evidence="9">
    <location>
        <begin position="153"/>
        <end position="178"/>
    </location>
</feature>
<evidence type="ECO:0000256" key="1">
    <source>
        <dbReference type="ARBA" id="ARBA00004141"/>
    </source>
</evidence>
<dbReference type="NCBIfam" id="TIGR00879">
    <property type="entry name" value="SP"/>
    <property type="match status" value="1"/>
</dbReference>
<dbReference type="PANTHER" id="PTHR48022">
    <property type="entry name" value="PLASTIDIC GLUCOSE TRANSPORTER 4"/>
    <property type="match status" value="1"/>
</dbReference>
<keyword evidence="12" id="KW-1185">Reference proteome</keyword>
<evidence type="ECO:0000256" key="4">
    <source>
        <dbReference type="ARBA" id="ARBA00022692"/>
    </source>
</evidence>
<proteinExistence type="inferred from homology"/>
<feature type="transmembrane region" description="Helical" evidence="9">
    <location>
        <begin position="445"/>
        <end position="464"/>
    </location>
</feature>
<feature type="transmembrane region" description="Helical" evidence="9">
    <location>
        <begin position="318"/>
        <end position="335"/>
    </location>
</feature>
<keyword evidence="4 9" id="KW-0812">Transmembrane</keyword>
<evidence type="ECO:0000313" key="11">
    <source>
        <dbReference type="EMBL" id="KAF9889302.1"/>
    </source>
</evidence>
<dbReference type="FunFam" id="1.20.1250.20:FF:001515">
    <property type="entry name" value="Uncharacterized protein"/>
    <property type="match status" value="1"/>
</dbReference>
<feature type="transmembrane region" description="Helical" evidence="9">
    <location>
        <begin position="120"/>
        <end position="141"/>
    </location>
</feature>
<evidence type="ECO:0000256" key="2">
    <source>
        <dbReference type="ARBA" id="ARBA00010992"/>
    </source>
</evidence>
<reference evidence="11" key="1">
    <citation type="journal article" date="2019" name="Beilstein J. Org. Chem.">
        <title>Nanangenines: drimane sesquiterpenoids as the dominant metabolite cohort of a novel Australian fungus, Aspergillus nanangensis.</title>
        <authorList>
            <person name="Lacey H.J."/>
            <person name="Gilchrist C.L.M."/>
            <person name="Crombie A."/>
            <person name="Kalaitzis J.A."/>
            <person name="Vuong D."/>
            <person name="Rutledge P.J."/>
            <person name="Turner P."/>
            <person name="Pitt J.I."/>
            <person name="Lacey E."/>
            <person name="Chooi Y.H."/>
            <person name="Piggott A.M."/>
        </authorList>
    </citation>
    <scope>NUCLEOTIDE SEQUENCE</scope>
    <source>
        <strain evidence="11">MST-FP2251</strain>
    </source>
</reference>
<evidence type="ECO:0000256" key="7">
    <source>
        <dbReference type="RuleBase" id="RU003346"/>
    </source>
</evidence>
<dbReference type="Pfam" id="PF00083">
    <property type="entry name" value="Sugar_tr"/>
    <property type="match status" value="1"/>
</dbReference>
<feature type="transmembrane region" description="Helical" evidence="9">
    <location>
        <begin position="415"/>
        <end position="433"/>
    </location>
</feature>
<feature type="transmembrane region" description="Helical" evidence="9">
    <location>
        <begin position="96"/>
        <end position="114"/>
    </location>
</feature>
<evidence type="ECO:0000256" key="5">
    <source>
        <dbReference type="ARBA" id="ARBA00022989"/>
    </source>
</evidence>
<feature type="region of interest" description="Disordered" evidence="8">
    <location>
        <begin position="498"/>
        <end position="528"/>
    </location>
</feature>
<dbReference type="InterPro" id="IPR050360">
    <property type="entry name" value="MFS_Sugar_Transporters"/>
</dbReference>
<accession>A0AAD4GU28</accession>
<dbReference type="EMBL" id="VCAU01000037">
    <property type="protein sequence ID" value="KAF9889302.1"/>
    <property type="molecule type" value="Genomic_DNA"/>
</dbReference>
<evidence type="ECO:0000256" key="6">
    <source>
        <dbReference type="ARBA" id="ARBA00023136"/>
    </source>
</evidence>
<dbReference type="InterPro" id="IPR020846">
    <property type="entry name" value="MFS_dom"/>
</dbReference>
<feature type="transmembrane region" description="Helical" evidence="9">
    <location>
        <begin position="342"/>
        <end position="365"/>
    </location>
</feature>
<dbReference type="PROSITE" id="PS50850">
    <property type="entry name" value="MFS"/>
    <property type="match status" value="1"/>
</dbReference>
<gene>
    <name evidence="11" type="ORF">FE257_007411</name>
</gene>
<evidence type="ECO:0000256" key="3">
    <source>
        <dbReference type="ARBA" id="ARBA00022448"/>
    </source>
</evidence>
<feature type="transmembrane region" description="Helical" evidence="9">
    <location>
        <begin position="65"/>
        <end position="84"/>
    </location>
</feature>
<feature type="domain" description="Major facilitator superfamily (MFS) profile" evidence="10">
    <location>
        <begin position="18"/>
        <end position="468"/>
    </location>
</feature>
<dbReference type="PANTHER" id="PTHR48022:SF11">
    <property type="entry name" value="MONOSACCHARIDE TRANSPORTER (HXT8), PUTATIVE (AFU_ORTHOLOGUE AFUA_2G08120)-RELATED"/>
    <property type="match status" value="1"/>
</dbReference>
<evidence type="ECO:0000313" key="12">
    <source>
        <dbReference type="Proteomes" id="UP001194746"/>
    </source>
</evidence>
<dbReference type="InterPro" id="IPR036259">
    <property type="entry name" value="MFS_trans_sf"/>
</dbReference>
<comment type="caution">
    <text evidence="11">The sequence shown here is derived from an EMBL/GenBank/DDBJ whole genome shotgun (WGS) entry which is preliminary data.</text>
</comment>
<organism evidence="11 12">
    <name type="scientific">Aspergillus nanangensis</name>
    <dbReference type="NCBI Taxonomy" id="2582783"/>
    <lineage>
        <taxon>Eukaryota</taxon>
        <taxon>Fungi</taxon>
        <taxon>Dikarya</taxon>
        <taxon>Ascomycota</taxon>
        <taxon>Pezizomycotina</taxon>
        <taxon>Eurotiomycetes</taxon>
        <taxon>Eurotiomycetidae</taxon>
        <taxon>Eurotiales</taxon>
        <taxon>Aspergillaceae</taxon>
        <taxon>Aspergillus</taxon>
        <taxon>Aspergillus subgen. Circumdati</taxon>
    </lineage>
</organism>
<dbReference type="Gene3D" id="1.20.1250.20">
    <property type="entry name" value="MFS general substrate transporter like domains"/>
    <property type="match status" value="1"/>
</dbReference>
<evidence type="ECO:0000256" key="8">
    <source>
        <dbReference type="SAM" id="MobiDB-lite"/>
    </source>
</evidence>
<dbReference type="InterPro" id="IPR005828">
    <property type="entry name" value="MFS_sugar_transport-like"/>
</dbReference>